<reference evidence="5 6" key="1">
    <citation type="submission" date="2021-01" db="EMBL/GenBank/DDBJ databases">
        <title>Roseomonas sp. nov, a bacterium isolated from an oil production mixture in Yumen Oilfield.</title>
        <authorList>
            <person name="Wu D."/>
        </authorList>
    </citation>
    <scope>NUCLEOTIDE SEQUENCE [LARGE SCALE GENOMIC DNA]</scope>
    <source>
        <strain evidence="5 6">ROY-5-3</strain>
    </source>
</reference>
<gene>
    <name evidence="5" type="ORF">JJQ90_08700</name>
</gene>
<evidence type="ECO:0000256" key="2">
    <source>
        <dbReference type="ARBA" id="ARBA00022827"/>
    </source>
</evidence>
<dbReference type="PANTHER" id="PTHR42659:SF2">
    <property type="entry name" value="XANTHINE DEHYDROGENASE SUBUNIT C-RELATED"/>
    <property type="match status" value="1"/>
</dbReference>
<accession>A0ABS6H518</accession>
<evidence type="ECO:0000313" key="5">
    <source>
        <dbReference type="EMBL" id="MBU8543783.1"/>
    </source>
</evidence>
<dbReference type="Pfam" id="PF00941">
    <property type="entry name" value="FAD_binding_5"/>
    <property type="match status" value="1"/>
</dbReference>
<organism evidence="5 6">
    <name type="scientific">Falsiroseomonas oleicola</name>
    <dbReference type="NCBI Taxonomy" id="2801474"/>
    <lineage>
        <taxon>Bacteria</taxon>
        <taxon>Pseudomonadati</taxon>
        <taxon>Pseudomonadota</taxon>
        <taxon>Alphaproteobacteria</taxon>
        <taxon>Acetobacterales</taxon>
        <taxon>Roseomonadaceae</taxon>
        <taxon>Falsiroseomonas</taxon>
    </lineage>
</organism>
<dbReference type="RefSeq" id="WP_216874404.1">
    <property type="nucleotide sequence ID" value="NZ_JAERQM010000002.1"/>
</dbReference>
<dbReference type="PANTHER" id="PTHR42659">
    <property type="entry name" value="XANTHINE DEHYDROGENASE SUBUNIT C-RELATED"/>
    <property type="match status" value="1"/>
</dbReference>
<evidence type="ECO:0000256" key="1">
    <source>
        <dbReference type="ARBA" id="ARBA00022630"/>
    </source>
</evidence>
<dbReference type="InterPro" id="IPR002346">
    <property type="entry name" value="Mopterin_DH_FAD-bd"/>
</dbReference>
<evidence type="ECO:0000259" key="4">
    <source>
        <dbReference type="PROSITE" id="PS51387"/>
    </source>
</evidence>
<dbReference type="InterPro" id="IPR016166">
    <property type="entry name" value="FAD-bd_PCMH"/>
</dbReference>
<feature type="domain" description="FAD-binding PCMH-type" evidence="4">
    <location>
        <begin position="1"/>
        <end position="173"/>
    </location>
</feature>
<evidence type="ECO:0000313" key="6">
    <source>
        <dbReference type="Proteomes" id="UP000689967"/>
    </source>
</evidence>
<keyword evidence="2" id="KW-0274">FAD</keyword>
<sequence length="241" mass="24863">MIPAPFTLRRAATWQALPELLEDALPLGGGQSLMPLLALRLAEPTALVALRALPGFSDIAERDGALWIGAGVTHARIEDGIGPAPLRDWLSQVAAGIAYRPVRNLGTIGGSLALHDPAADWPVALLALGASAVLRQGDTRRVLPMAQFLTGAFATALQPGEVIEAVTIPIPAPGTRFGWCKLAPAPGAFADALAGVFRAPGAAPRIAVASPAGARLMPEAPPPDDPHLARLRAVAIRRAGA</sequence>
<keyword evidence="3" id="KW-0560">Oxidoreductase</keyword>
<name>A0ABS6H518_9PROT</name>
<protein>
    <submittedName>
        <fullName evidence="5">FAD binding domain-containing protein</fullName>
    </submittedName>
</protein>
<dbReference type="PROSITE" id="PS51387">
    <property type="entry name" value="FAD_PCMH"/>
    <property type="match status" value="1"/>
</dbReference>
<comment type="caution">
    <text evidence="5">The sequence shown here is derived from an EMBL/GenBank/DDBJ whole genome shotgun (WGS) entry which is preliminary data.</text>
</comment>
<keyword evidence="6" id="KW-1185">Reference proteome</keyword>
<keyword evidence="1" id="KW-0285">Flavoprotein</keyword>
<dbReference type="EMBL" id="JAERQM010000002">
    <property type="protein sequence ID" value="MBU8543783.1"/>
    <property type="molecule type" value="Genomic_DNA"/>
</dbReference>
<dbReference type="Proteomes" id="UP000689967">
    <property type="component" value="Unassembled WGS sequence"/>
</dbReference>
<dbReference type="InterPro" id="IPR051312">
    <property type="entry name" value="Diverse_Substr_Oxidored"/>
</dbReference>
<proteinExistence type="predicted"/>
<evidence type="ECO:0000256" key="3">
    <source>
        <dbReference type="ARBA" id="ARBA00023002"/>
    </source>
</evidence>